<feature type="transmembrane region" description="Helical" evidence="1">
    <location>
        <begin position="200"/>
        <end position="220"/>
    </location>
</feature>
<feature type="transmembrane region" description="Helical" evidence="1">
    <location>
        <begin position="387"/>
        <end position="404"/>
    </location>
</feature>
<dbReference type="KEGG" id="psyt:DSAG12_03872"/>
<feature type="transmembrane region" description="Helical" evidence="1">
    <location>
        <begin position="474"/>
        <end position="495"/>
    </location>
</feature>
<feature type="transmembrane region" description="Helical" evidence="1">
    <location>
        <begin position="351"/>
        <end position="375"/>
    </location>
</feature>
<dbReference type="EMBL" id="CP042905">
    <property type="protein sequence ID" value="QEE18034.1"/>
    <property type="molecule type" value="Genomic_DNA"/>
</dbReference>
<feature type="transmembrane region" description="Helical" evidence="1">
    <location>
        <begin position="288"/>
        <end position="307"/>
    </location>
</feature>
<dbReference type="GeneID" id="41331835"/>
<keyword evidence="3" id="KW-1185">Reference proteome</keyword>
<feature type="transmembrane region" description="Helical" evidence="1">
    <location>
        <begin position="236"/>
        <end position="255"/>
    </location>
</feature>
<evidence type="ECO:0000256" key="1">
    <source>
        <dbReference type="SAM" id="Phobius"/>
    </source>
</evidence>
<keyword evidence="1" id="KW-0812">Transmembrane</keyword>
<feature type="transmembrane region" description="Helical" evidence="1">
    <location>
        <begin position="168"/>
        <end position="188"/>
    </location>
</feature>
<dbReference type="AlphaFoldDB" id="A0A5B9DFY4"/>
<feature type="transmembrane region" description="Helical" evidence="1">
    <location>
        <begin position="440"/>
        <end position="462"/>
    </location>
</feature>
<feature type="transmembrane region" description="Helical" evidence="1">
    <location>
        <begin position="410"/>
        <end position="428"/>
    </location>
</feature>
<feature type="transmembrane region" description="Helical" evidence="1">
    <location>
        <begin position="26"/>
        <end position="44"/>
    </location>
</feature>
<feature type="transmembrane region" description="Helical" evidence="1">
    <location>
        <begin position="262"/>
        <end position="282"/>
    </location>
</feature>
<reference evidence="2 3" key="2">
    <citation type="journal article" date="2024" name="Int. J. Syst. Evol. Microbiol.">
        <title>Promethearchaeum syntrophicum gen. nov., sp. nov., an anaerobic, obligately syntrophic archaeon, the first isolate of the lineage 'Asgard' archaea, and proposal of the new archaeal phylum Promethearchaeota phyl. nov. and kingdom Promethearchaeati regn. nov.</title>
        <authorList>
            <person name="Imachi H."/>
            <person name="Nobu M.K."/>
            <person name="Kato S."/>
            <person name="Takaki Y."/>
            <person name="Miyazaki M."/>
            <person name="Miyata M."/>
            <person name="Ogawara M."/>
            <person name="Saito Y."/>
            <person name="Sakai S."/>
            <person name="Tahara Y.O."/>
            <person name="Takano Y."/>
            <person name="Tasumi E."/>
            <person name="Uematsu K."/>
            <person name="Yoshimura T."/>
            <person name="Itoh T."/>
            <person name="Ohkuma M."/>
            <person name="Takai K."/>
        </authorList>
    </citation>
    <scope>NUCLEOTIDE SEQUENCE [LARGE SCALE GENOMIC DNA]</scope>
    <source>
        <strain evidence="2 3">MK-D1</strain>
    </source>
</reference>
<keyword evidence="1" id="KW-0472">Membrane</keyword>
<evidence type="ECO:0000313" key="3">
    <source>
        <dbReference type="Proteomes" id="UP000321408"/>
    </source>
</evidence>
<evidence type="ECO:0000313" key="2">
    <source>
        <dbReference type="EMBL" id="QEE18034.1"/>
    </source>
</evidence>
<organism evidence="2 3">
    <name type="scientific">Promethearchaeum syntrophicum</name>
    <dbReference type="NCBI Taxonomy" id="2594042"/>
    <lineage>
        <taxon>Archaea</taxon>
        <taxon>Promethearchaeati</taxon>
        <taxon>Promethearchaeota</taxon>
        <taxon>Promethearchaeia</taxon>
        <taxon>Promethearchaeales</taxon>
        <taxon>Promethearchaeaceae</taxon>
        <taxon>Promethearchaeum</taxon>
    </lineage>
</organism>
<reference evidence="2 3" key="1">
    <citation type="journal article" date="2020" name="Nature">
        <title>Isolation of an archaeon at the prokaryote-eukaryote interface.</title>
        <authorList>
            <person name="Imachi H."/>
            <person name="Nobu M.K."/>
            <person name="Nakahara N."/>
            <person name="Morono Y."/>
            <person name="Ogawara M."/>
            <person name="Takaki Y."/>
            <person name="Takano Y."/>
            <person name="Uematsu K."/>
            <person name="Ikuta T."/>
            <person name="Ito M."/>
            <person name="Matsui Y."/>
            <person name="Miyazaki M."/>
            <person name="Murata K."/>
            <person name="Saito Y."/>
            <person name="Sakai S."/>
            <person name="Song C."/>
            <person name="Tasumi E."/>
            <person name="Yamanaka Y."/>
            <person name="Yamaguchi T."/>
            <person name="Kamagata Y."/>
            <person name="Tamaki H."/>
            <person name="Takai K."/>
        </authorList>
    </citation>
    <scope>NUCLEOTIDE SEQUENCE [LARGE SCALE GENOMIC DNA]</scope>
    <source>
        <strain evidence="2 3">MK-D1</strain>
    </source>
</reference>
<proteinExistence type="predicted"/>
<dbReference type="RefSeq" id="WP_147664936.1">
    <property type="nucleotide sequence ID" value="NZ_CP042905.2"/>
</dbReference>
<feature type="transmembrane region" description="Helical" evidence="1">
    <location>
        <begin position="134"/>
        <end position="162"/>
    </location>
</feature>
<protein>
    <submittedName>
        <fullName evidence="2">Uncharacterized protein</fullName>
    </submittedName>
</protein>
<gene>
    <name evidence="2" type="ORF">DSAG12_03872</name>
</gene>
<dbReference type="Proteomes" id="UP000321408">
    <property type="component" value="Chromosome"/>
</dbReference>
<accession>A0A5B9DFY4</accession>
<sequence length="508" mass="58265">MASKAPILASHTSEENETKIQFKNNLHIFLMIFIPYVFLAYFSLKLKYIGYRLGVDSFWEIISRFFSDIFQADFLPYIIAVTMILILIAFIIVISKKEHKKNQFKSGMKAEETSEKSAEPILYRISVAGKEIKFSLIFSIIILILDIILMFTAHLVGILWGYNQTSEIIFYILLSISIIIAIISIWLSLKPREQEKGKNLILFGIQYLCFLVILSLTYWSETGFGNGIKIVESPQLLFLVIFVVSCLGIGVSLLSGSKKDQLNILFFSFYFTVGNFVSVFGYNAGLLYIKQFLIFSILSAVIGFIVIKYKNNSKIKINLPLILYGLIISGSSFAIYEFILGSSFRSAELTIHFIFIGIVFIVFQAMALIQLFINSSNLKEELSNDDNYLKMLYFIELIGIFPSWMEGWSIYTISIIILGILNFGLLFTEHKFKKNINLGALLLNLIVFITNILIILLSNWIYESDLSGYEYVEYQPFYIVIMGILTSITLAIPWFKEYRNKKKNLVEE</sequence>
<name>A0A5B9DFY4_9ARCH</name>
<feature type="transmembrane region" description="Helical" evidence="1">
    <location>
        <begin position="74"/>
        <end position="95"/>
    </location>
</feature>
<keyword evidence="1" id="KW-1133">Transmembrane helix</keyword>
<feature type="transmembrane region" description="Helical" evidence="1">
    <location>
        <begin position="319"/>
        <end position="339"/>
    </location>
</feature>